<dbReference type="AlphaFoldDB" id="A0A173Z5D0"/>
<dbReference type="PROSITE" id="PS50921">
    <property type="entry name" value="ANTAR"/>
    <property type="match status" value="1"/>
</dbReference>
<proteinExistence type="predicted"/>
<evidence type="ECO:0000313" key="2">
    <source>
        <dbReference type="EMBL" id="CUN70368.1"/>
    </source>
</evidence>
<dbReference type="Gene3D" id="1.10.10.10">
    <property type="entry name" value="Winged helix-like DNA-binding domain superfamily/Winged helix DNA-binding domain"/>
    <property type="match status" value="1"/>
</dbReference>
<sequence>MSSSIVIALPKIEDAKKIRTILNRHGLTVASVCSSVSNALASISELDSGVLICGYKLTDAYYKDALDDLPQYFEMLLLASQRIIDEAPNSVSTVQMPMKASVLIDTVNDMLYHLERRIKKEKKKPKPRSEKEQNYISNAKRLLMEKNQMTEDEAYRHIQKCSMDSGTNMVETAQMLLMLMYDEI</sequence>
<dbReference type="Pfam" id="PF03861">
    <property type="entry name" value="ANTAR"/>
    <property type="match status" value="1"/>
</dbReference>
<dbReference type="InterPro" id="IPR036388">
    <property type="entry name" value="WH-like_DNA-bd_sf"/>
</dbReference>
<name>A0A173Z5D0_9FIRM</name>
<evidence type="ECO:0000259" key="1">
    <source>
        <dbReference type="PROSITE" id="PS50921"/>
    </source>
</evidence>
<feature type="domain" description="ANTAR" evidence="1">
    <location>
        <begin position="116"/>
        <end position="177"/>
    </location>
</feature>
<organism evidence="2 3">
    <name type="scientific">Blautia obeum</name>
    <dbReference type="NCBI Taxonomy" id="40520"/>
    <lineage>
        <taxon>Bacteria</taxon>
        <taxon>Bacillati</taxon>
        <taxon>Bacillota</taxon>
        <taxon>Clostridia</taxon>
        <taxon>Lachnospirales</taxon>
        <taxon>Lachnospiraceae</taxon>
        <taxon>Blautia</taxon>
    </lineage>
</organism>
<dbReference type="SUPFAM" id="SSF52172">
    <property type="entry name" value="CheY-like"/>
    <property type="match status" value="1"/>
</dbReference>
<dbReference type="EMBL" id="CYZP01000005">
    <property type="protein sequence ID" value="CUN70368.1"/>
    <property type="molecule type" value="Genomic_DNA"/>
</dbReference>
<dbReference type="InterPro" id="IPR005561">
    <property type="entry name" value="ANTAR"/>
</dbReference>
<reference evidence="2 3" key="1">
    <citation type="submission" date="2015-09" db="EMBL/GenBank/DDBJ databases">
        <authorList>
            <consortium name="Pathogen Informatics"/>
        </authorList>
    </citation>
    <scope>NUCLEOTIDE SEQUENCE [LARGE SCALE GENOMIC DNA]</scope>
    <source>
        <strain evidence="2 3">2789STDY5834861</strain>
    </source>
</reference>
<protein>
    <submittedName>
        <fullName evidence="2">ANTAR domain</fullName>
    </submittedName>
</protein>
<gene>
    <name evidence="2" type="ORF">ERS852476_00857</name>
</gene>
<dbReference type="RefSeq" id="WP_055057561.1">
    <property type="nucleotide sequence ID" value="NZ_CYZP01000005.1"/>
</dbReference>
<evidence type="ECO:0000313" key="3">
    <source>
        <dbReference type="Proteomes" id="UP000095645"/>
    </source>
</evidence>
<dbReference type="SMART" id="SM01012">
    <property type="entry name" value="ANTAR"/>
    <property type="match status" value="1"/>
</dbReference>
<dbReference type="InterPro" id="IPR011006">
    <property type="entry name" value="CheY-like_superfamily"/>
</dbReference>
<dbReference type="GO" id="GO:0003723">
    <property type="term" value="F:RNA binding"/>
    <property type="evidence" value="ECO:0007669"/>
    <property type="project" value="InterPro"/>
</dbReference>
<dbReference type="Proteomes" id="UP000095645">
    <property type="component" value="Unassembled WGS sequence"/>
</dbReference>
<accession>A0A173Z5D0</accession>